<evidence type="ECO:0000313" key="1">
    <source>
        <dbReference type="EMBL" id="PKY61287.1"/>
    </source>
</evidence>
<protein>
    <submittedName>
        <fullName evidence="1">Uncharacterized protein</fullName>
    </submittedName>
</protein>
<name>A0A2I1HQZ5_9GLOM</name>
<evidence type="ECO:0000313" key="2">
    <source>
        <dbReference type="Proteomes" id="UP000234323"/>
    </source>
</evidence>
<accession>A0A2I1HQZ5</accession>
<dbReference type="AlphaFoldDB" id="A0A2I1HQZ5"/>
<keyword evidence="2" id="KW-1185">Reference proteome</keyword>
<comment type="caution">
    <text evidence="1">The sequence shown here is derived from an EMBL/GenBank/DDBJ whole genome shotgun (WGS) entry which is preliminary data.</text>
</comment>
<sequence length="51" mass="5707">MDLVCDNDKNCARNSRNFGDQINHEFCEMPNFIGGNIPADLNGLAKDNDHL</sequence>
<reference evidence="1 2" key="1">
    <citation type="submission" date="2015-10" db="EMBL/GenBank/DDBJ databases">
        <title>Genome analyses suggest a sexual origin of heterokaryosis in a supposedly ancient asexual fungus.</title>
        <authorList>
            <person name="Ropars J."/>
            <person name="Sedzielewska K."/>
            <person name="Noel J."/>
            <person name="Charron P."/>
            <person name="Farinelli L."/>
            <person name="Marton T."/>
            <person name="Kruger M."/>
            <person name="Pelin A."/>
            <person name="Brachmann A."/>
            <person name="Corradi N."/>
        </authorList>
    </citation>
    <scope>NUCLEOTIDE SEQUENCE [LARGE SCALE GENOMIC DNA]</scope>
    <source>
        <strain evidence="1 2">A4</strain>
    </source>
</reference>
<gene>
    <name evidence="1" type="ORF">RhiirA4_486055</name>
</gene>
<organism evidence="1 2">
    <name type="scientific">Rhizophagus irregularis</name>
    <dbReference type="NCBI Taxonomy" id="588596"/>
    <lineage>
        <taxon>Eukaryota</taxon>
        <taxon>Fungi</taxon>
        <taxon>Fungi incertae sedis</taxon>
        <taxon>Mucoromycota</taxon>
        <taxon>Glomeromycotina</taxon>
        <taxon>Glomeromycetes</taxon>
        <taxon>Glomerales</taxon>
        <taxon>Glomeraceae</taxon>
        <taxon>Rhizophagus</taxon>
    </lineage>
</organism>
<dbReference type="Proteomes" id="UP000234323">
    <property type="component" value="Unassembled WGS sequence"/>
</dbReference>
<proteinExistence type="predicted"/>
<dbReference type="EMBL" id="LLXI01005156">
    <property type="protein sequence ID" value="PKY61287.1"/>
    <property type="molecule type" value="Genomic_DNA"/>
</dbReference>